<dbReference type="AlphaFoldDB" id="A0A1W4XIT4"/>
<dbReference type="STRING" id="224129.A0A1W4XIT4"/>
<dbReference type="GO" id="GO:0008270">
    <property type="term" value="F:zinc ion binding"/>
    <property type="evidence" value="ECO:0007669"/>
    <property type="project" value="TreeGrafter"/>
</dbReference>
<dbReference type="RefSeq" id="XP_018332363.1">
    <property type="nucleotide sequence ID" value="XM_018476861.2"/>
</dbReference>
<keyword evidence="2" id="KW-0344">Guanine-nucleotide releasing factor</keyword>
<dbReference type="PANTHER" id="PTHR13276:SF0">
    <property type="entry name" value="GUANINE NUCLEOTIDE EXCHANGE FACTOR MSS4"/>
    <property type="match status" value="1"/>
</dbReference>
<dbReference type="GO" id="GO:0007264">
    <property type="term" value="P:small GTPase-mediated signal transduction"/>
    <property type="evidence" value="ECO:0007669"/>
    <property type="project" value="InterPro"/>
</dbReference>
<dbReference type="GO" id="GO:0016020">
    <property type="term" value="C:membrane"/>
    <property type="evidence" value="ECO:0007669"/>
    <property type="project" value="TreeGrafter"/>
</dbReference>
<evidence type="ECO:0000313" key="4">
    <source>
        <dbReference type="Proteomes" id="UP000192223"/>
    </source>
</evidence>
<keyword evidence="4" id="KW-1185">Reference proteome</keyword>
<keyword evidence="1" id="KW-0813">Transport</keyword>
<evidence type="ECO:0000256" key="3">
    <source>
        <dbReference type="ARBA" id="ARBA00022927"/>
    </source>
</evidence>
<dbReference type="FunCoup" id="A0A1W4XIT4">
    <property type="interactions" value="1122"/>
</dbReference>
<dbReference type="OrthoDB" id="30840at2759"/>
<dbReference type="GO" id="GO:0015031">
    <property type="term" value="P:protein transport"/>
    <property type="evidence" value="ECO:0007669"/>
    <property type="project" value="UniProtKB-KW"/>
</dbReference>
<sequence length="119" mass="13460">MPDCGTSYENEVADGYNIRNVKCSFCNCTILKQKLGKFTTLEFDLPLMKQIGGAYNIETEKVSLFWLVKHMMTFENVGFSNTVDNKKYLTCADCDAGPIGFHDLTTKESFIALSRVTHR</sequence>
<dbReference type="KEGG" id="apln:108741890"/>
<name>A0A1W4XIT4_AGRPL</name>
<gene>
    <name evidence="5" type="primary">LOC108741890</name>
</gene>
<dbReference type="Pfam" id="PF04421">
    <property type="entry name" value="Mss4"/>
    <property type="match status" value="1"/>
</dbReference>
<dbReference type="InterPro" id="IPR011323">
    <property type="entry name" value="Mss4/transl-control_tumour"/>
</dbReference>
<dbReference type="InterPro" id="IPR007515">
    <property type="entry name" value="Mss4"/>
</dbReference>
<dbReference type="CTD" id="34142"/>
<dbReference type="GO" id="GO:0006892">
    <property type="term" value="P:post-Golgi vesicle-mediated transport"/>
    <property type="evidence" value="ECO:0007669"/>
    <property type="project" value="TreeGrafter"/>
</dbReference>
<dbReference type="FunFam" id="2.170.150.10:FF:000005">
    <property type="entry name" value="Guanine nucleotide exchange factor MSS4"/>
    <property type="match status" value="1"/>
</dbReference>
<dbReference type="InterPro" id="IPR011057">
    <property type="entry name" value="Mss4-like_sf"/>
</dbReference>
<accession>A0A1W4XIT4</accession>
<organism evidence="4 5">
    <name type="scientific">Agrilus planipennis</name>
    <name type="common">Emerald ash borer</name>
    <name type="synonym">Agrilus marcopoli</name>
    <dbReference type="NCBI Taxonomy" id="224129"/>
    <lineage>
        <taxon>Eukaryota</taxon>
        <taxon>Metazoa</taxon>
        <taxon>Ecdysozoa</taxon>
        <taxon>Arthropoda</taxon>
        <taxon>Hexapoda</taxon>
        <taxon>Insecta</taxon>
        <taxon>Pterygota</taxon>
        <taxon>Neoptera</taxon>
        <taxon>Endopterygota</taxon>
        <taxon>Coleoptera</taxon>
        <taxon>Polyphaga</taxon>
        <taxon>Elateriformia</taxon>
        <taxon>Buprestoidea</taxon>
        <taxon>Buprestidae</taxon>
        <taxon>Agrilinae</taxon>
        <taxon>Agrilus</taxon>
    </lineage>
</organism>
<dbReference type="SUPFAM" id="SSF51316">
    <property type="entry name" value="Mss4-like"/>
    <property type="match status" value="1"/>
</dbReference>
<dbReference type="GeneID" id="108741890"/>
<dbReference type="Proteomes" id="UP000192223">
    <property type="component" value="Unplaced"/>
</dbReference>
<dbReference type="Gene3D" id="2.170.150.10">
    <property type="entry name" value="Metal Binding Protein, Guanine Nucleotide Exchange Factor, Chain A"/>
    <property type="match status" value="1"/>
</dbReference>
<keyword evidence="3" id="KW-0653">Protein transport</keyword>
<evidence type="ECO:0000256" key="2">
    <source>
        <dbReference type="ARBA" id="ARBA00022658"/>
    </source>
</evidence>
<proteinExistence type="predicted"/>
<dbReference type="GO" id="GO:0005085">
    <property type="term" value="F:guanyl-nucleotide exchange factor activity"/>
    <property type="evidence" value="ECO:0007669"/>
    <property type="project" value="UniProtKB-KW"/>
</dbReference>
<evidence type="ECO:0000313" key="5">
    <source>
        <dbReference type="RefSeq" id="XP_018332363.1"/>
    </source>
</evidence>
<protein>
    <submittedName>
        <fullName evidence="5">Guanine nucleotide exchange factor MSS4 homolog</fullName>
    </submittedName>
</protein>
<evidence type="ECO:0000256" key="1">
    <source>
        <dbReference type="ARBA" id="ARBA00022448"/>
    </source>
</evidence>
<dbReference type="InParanoid" id="A0A1W4XIT4"/>
<dbReference type="PROSITE" id="PS51796">
    <property type="entry name" value="MSS4"/>
    <property type="match status" value="1"/>
</dbReference>
<dbReference type="PANTHER" id="PTHR13276">
    <property type="entry name" value="GUANINE NUCLEOTIDE EXCHANGE FACTOR MSS4"/>
    <property type="match status" value="1"/>
</dbReference>
<reference evidence="5" key="1">
    <citation type="submission" date="2025-08" db="UniProtKB">
        <authorList>
            <consortium name="RefSeq"/>
        </authorList>
    </citation>
    <scope>IDENTIFICATION</scope>
    <source>
        <tissue evidence="5">Entire body</tissue>
    </source>
</reference>
<dbReference type="GO" id="GO:0005829">
    <property type="term" value="C:cytosol"/>
    <property type="evidence" value="ECO:0007669"/>
    <property type="project" value="TreeGrafter"/>
</dbReference>